<gene>
    <name evidence="5" type="ORF">EZS28_035383</name>
</gene>
<dbReference type="GO" id="GO:0070740">
    <property type="term" value="F:tubulin-glutamic acid ligase activity"/>
    <property type="evidence" value="ECO:0007669"/>
    <property type="project" value="TreeGrafter"/>
</dbReference>
<dbReference type="PROSITE" id="PS51221">
    <property type="entry name" value="TTL"/>
    <property type="match status" value="1"/>
</dbReference>
<keyword evidence="1 5" id="KW-0436">Ligase</keyword>
<evidence type="ECO:0000256" key="4">
    <source>
        <dbReference type="SAM" id="MobiDB-lite"/>
    </source>
</evidence>
<name>A0A5J4UGH4_9EUKA</name>
<feature type="region of interest" description="Disordered" evidence="4">
    <location>
        <begin position="156"/>
        <end position="259"/>
    </location>
</feature>
<evidence type="ECO:0000313" key="6">
    <source>
        <dbReference type="Proteomes" id="UP000324800"/>
    </source>
</evidence>
<evidence type="ECO:0000256" key="3">
    <source>
        <dbReference type="ARBA" id="ARBA00022840"/>
    </source>
</evidence>
<dbReference type="Gene3D" id="3.30.470.20">
    <property type="entry name" value="ATP-grasp fold, B domain"/>
    <property type="match status" value="1"/>
</dbReference>
<keyword evidence="2" id="KW-0547">Nucleotide-binding</keyword>
<dbReference type="SUPFAM" id="SSF56059">
    <property type="entry name" value="Glutathione synthetase ATP-binding domain-like"/>
    <property type="match status" value="1"/>
</dbReference>
<dbReference type="AlphaFoldDB" id="A0A5J4UGH4"/>
<keyword evidence="3" id="KW-0067">ATP-binding</keyword>
<dbReference type="EMBL" id="SNRW01016711">
    <property type="protein sequence ID" value="KAA6369090.1"/>
    <property type="molecule type" value="Genomic_DNA"/>
</dbReference>
<feature type="compositionally biased region" description="Low complexity" evidence="4">
    <location>
        <begin position="159"/>
        <end position="169"/>
    </location>
</feature>
<dbReference type="OrthoDB" id="2016263at2759"/>
<accession>A0A5J4UGH4</accession>
<sequence length="385" mass="44931">MTRREQTMAQKRQLGNEIIIICTTCRTRTFTLLPMNIHIPKRFSVKQFIIKPVAASKGIGIHVVIGAQSVLCESGTLAQEYITNPLLIRGFKFDLRLYVVLMGYDPLRIFLYRDGIVRFASQLYDPHSTSQFSNLTNFSINKGRIKTCMNQKDIKKVMQKQQINENNPKNEQEKEEQEMNEIENSNDSVNENNDQQYNDDDQEEDDDEFDEYNNNQNEDEDEYEDQNDQDVKQQKKINKQKQNKQQSNQEQINQKQKKKKVKTQEQILAEKALQQEEQSLKWRLIDLRMFLRLQFGADDRVVMRRIQDVLIKLFISADSTFVKENRSLLHFPSNCAELYGVDIMLDANMKPYILEVNTSPSVQAGSPLDDVVKGNMLSDYLFMQG</sequence>
<reference evidence="5 6" key="1">
    <citation type="submission" date="2019-03" db="EMBL/GenBank/DDBJ databases">
        <title>Single cell metagenomics reveals metabolic interactions within the superorganism composed of flagellate Streblomastix strix and complex community of Bacteroidetes bacteria on its surface.</title>
        <authorList>
            <person name="Treitli S.C."/>
            <person name="Kolisko M."/>
            <person name="Husnik F."/>
            <person name="Keeling P."/>
            <person name="Hampl V."/>
        </authorList>
    </citation>
    <scope>NUCLEOTIDE SEQUENCE [LARGE SCALE GENOMIC DNA]</scope>
    <source>
        <strain evidence="5">ST1C</strain>
    </source>
</reference>
<evidence type="ECO:0000313" key="5">
    <source>
        <dbReference type="EMBL" id="KAA6369090.1"/>
    </source>
</evidence>
<dbReference type="GO" id="GO:0000226">
    <property type="term" value="P:microtubule cytoskeleton organization"/>
    <property type="evidence" value="ECO:0007669"/>
    <property type="project" value="TreeGrafter"/>
</dbReference>
<comment type="caution">
    <text evidence="5">The sequence shown here is derived from an EMBL/GenBank/DDBJ whole genome shotgun (WGS) entry which is preliminary data.</text>
</comment>
<dbReference type="GO" id="GO:0015631">
    <property type="term" value="F:tubulin binding"/>
    <property type="evidence" value="ECO:0007669"/>
    <property type="project" value="TreeGrafter"/>
</dbReference>
<evidence type="ECO:0000256" key="2">
    <source>
        <dbReference type="ARBA" id="ARBA00022741"/>
    </source>
</evidence>
<feature type="compositionally biased region" description="Low complexity" evidence="4">
    <location>
        <begin position="182"/>
        <end position="196"/>
    </location>
</feature>
<dbReference type="InterPro" id="IPR004344">
    <property type="entry name" value="TTL/TTLL_fam"/>
</dbReference>
<proteinExistence type="predicted"/>
<dbReference type="PANTHER" id="PTHR12241">
    <property type="entry name" value="TUBULIN POLYGLUTAMYLASE"/>
    <property type="match status" value="1"/>
</dbReference>
<dbReference type="GO" id="GO:0005524">
    <property type="term" value="F:ATP binding"/>
    <property type="evidence" value="ECO:0007669"/>
    <property type="project" value="UniProtKB-KW"/>
</dbReference>
<dbReference type="Proteomes" id="UP000324800">
    <property type="component" value="Unassembled WGS sequence"/>
</dbReference>
<feature type="compositionally biased region" description="Acidic residues" evidence="4">
    <location>
        <begin position="197"/>
        <end position="228"/>
    </location>
</feature>
<evidence type="ECO:0000256" key="1">
    <source>
        <dbReference type="ARBA" id="ARBA00022598"/>
    </source>
</evidence>
<protein>
    <submittedName>
        <fullName evidence="5">Putative Tubulin-tyrosine ligase family protein</fullName>
    </submittedName>
</protein>
<dbReference type="GO" id="GO:0036064">
    <property type="term" value="C:ciliary basal body"/>
    <property type="evidence" value="ECO:0007669"/>
    <property type="project" value="TreeGrafter"/>
</dbReference>
<organism evidence="5 6">
    <name type="scientific">Streblomastix strix</name>
    <dbReference type="NCBI Taxonomy" id="222440"/>
    <lineage>
        <taxon>Eukaryota</taxon>
        <taxon>Metamonada</taxon>
        <taxon>Preaxostyla</taxon>
        <taxon>Oxymonadida</taxon>
        <taxon>Streblomastigidae</taxon>
        <taxon>Streblomastix</taxon>
    </lineage>
</organism>
<feature type="non-terminal residue" evidence="5">
    <location>
        <position position="385"/>
    </location>
</feature>
<dbReference type="Pfam" id="PF03133">
    <property type="entry name" value="TTL"/>
    <property type="match status" value="2"/>
</dbReference>
<feature type="compositionally biased region" description="Low complexity" evidence="4">
    <location>
        <begin position="243"/>
        <end position="254"/>
    </location>
</feature>